<keyword evidence="1" id="KW-1133">Transmembrane helix</keyword>
<feature type="transmembrane region" description="Helical" evidence="1">
    <location>
        <begin position="7"/>
        <end position="28"/>
    </location>
</feature>
<dbReference type="AlphaFoldDB" id="A0A0F9VGD0"/>
<keyword evidence="1" id="KW-0812">Transmembrane</keyword>
<evidence type="ECO:0000313" key="2">
    <source>
        <dbReference type="EMBL" id="KKN98882.1"/>
    </source>
</evidence>
<keyword evidence="1" id="KW-0472">Membrane</keyword>
<dbReference type="EMBL" id="LAZR01000049">
    <property type="protein sequence ID" value="KKN98882.1"/>
    <property type="molecule type" value="Genomic_DNA"/>
</dbReference>
<protein>
    <recommendedName>
        <fullName evidence="3">Transmembrane protein</fullName>
    </recommendedName>
</protein>
<comment type="caution">
    <text evidence="2">The sequence shown here is derived from an EMBL/GenBank/DDBJ whole genome shotgun (WGS) entry which is preliminary data.</text>
</comment>
<accession>A0A0F9VGD0</accession>
<evidence type="ECO:0000256" key="1">
    <source>
        <dbReference type="SAM" id="Phobius"/>
    </source>
</evidence>
<organism evidence="2">
    <name type="scientific">marine sediment metagenome</name>
    <dbReference type="NCBI Taxonomy" id="412755"/>
    <lineage>
        <taxon>unclassified sequences</taxon>
        <taxon>metagenomes</taxon>
        <taxon>ecological metagenomes</taxon>
    </lineage>
</organism>
<proteinExistence type="predicted"/>
<reference evidence="2" key="1">
    <citation type="journal article" date="2015" name="Nature">
        <title>Complex archaea that bridge the gap between prokaryotes and eukaryotes.</title>
        <authorList>
            <person name="Spang A."/>
            <person name="Saw J.H."/>
            <person name="Jorgensen S.L."/>
            <person name="Zaremba-Niedzwiedzka K."/>
            <person name="Martijn J."/>
            <person name="Lind A.E."/>
            <person name="van Eijk R."/>
            <person name="Schleper C."/>
            <person name="Guy L."/>
            <person name="Ettema T.J."/>
        </authorList>
    </citation>
    <scope>NUCLEOTIDE SEQUENCE</scope>
</reference>
<name>A0A0F9VGD0_9ZZZZ</name>
<gene>
    <name evidence="2" type="ORF">LCGC14_0141230</name>
</gene>
<evidence type="ECO:0008006" key="3">
    <source>
        <dbReference type="Google" id="ProtNLM"/>
    </source>
</evidence>
<sequence length="61" mass="6593">MDDDIKGFFVGLVVGLIIMAITISSPFVGCRSDFQKEAIGNGCGKLNCDINGACEFEWNCE</sequence>